<dbReference type="InterPro" id="IPR038257">
    <property type="entry name" value="CRISPR-assoc_Cas3_HD_sf"/>
</dbReference>
<keyword evidence="3" id="KW-0479">Metal-binding</keyword>
<keyword evidence="8" id="KW-0051">Antiviral defense</keyword>
<comment type="similarity">
    <text evidence="1">In the N-terminal section; belongs to the CRISPR-associated nuclease Cas3-HD family.</text>
</comment>
<protein>
    <submittedName>
        <fullName evidence="10">Type I-F CRISPR-associated helicase Cas3</fullName>
    </submittedName>
</protein>
<dbReference type="InterPro" id="IPR013395">
    <property type="entry name" value="CRISPR-assoc_Cas3_yers"/>
</dbReference>
<dbReference type="GO" id="GO:0004386">
    <property type="term" value="F:helicase activity"/>
    <property type="evidence" value="ECO:0007669"/>
    <property type="project" value="UniProtKB-KW"/>
</dbReference>
<evidence type="ECO:0000256" key="5">
    <source>
        <dbReference type="ARBA" id="ARBA00022801"/>
    </source>
</evidence>
<accession>A0A853I578</accession>
<evidence type="ECO:0000256" key="3">
    <source>
        <dbReference type="ARBA" id="ARBA00022723"/>
    </source>
</evidence>
<evidence type="ECO:0000256" key="2">
    <source>
        <dbReference type="ARBA" id="ARBA00009046"/>
    </source>
</evidence>
<keyword evidence="5" id="KW-0378">Hydrolase</keyword>
<evidence type="ECO:0000256" key="4">
    <source>
        <dbReference type="ARBA" id="ARBA00022741"/>
    </source>
</evidence>
<gene>
    <name evidence="10" type="primary">cas3f</name>
    <name evidence="10" type="ORF">H0A36_17735</name>
</gene>
<keyword evidence="6" id="KW-0347">Helicase</keyword>
<evidence type="ECO:0000256" key="7">
    <source>
        <dbReference type="ARBA" id="ARBA00022840"/>
    </source>
</evidence>
<dbReference type="InterPro" id="IPR054712">
    <property type="entry name" value="Cas3-like_dom"/>
</dbReference>
<dbReference type="Pfam" id="PF21384">
    <property type="entry name" value="Cas3_I-F_Cas2"/>
    <property type="match status" value="1"/>
</dbReference>
<name>A0A853I578_9GAMM</name>
<dbReference type="InterPro" id="IPR006483">
    <property type="entry name" value="CRISPR-assoc_Cas3_HD"/>
</dbReference>
<proteinExistence type="inferred from homology"/>
<comment type="similarity">
    <text evidence="2">In the central section; belongs to the CRISPR-associated helicase Cas3 family.</text>
</comment>
<dbReference type="Gene3D" id="1.10.3210.30">
    <property type="match status" value="1"/>
</dbReference>
<dbReference type="EMBL" id="JACCKB010000030">
    <property type="protein sequence ID" value="NYZ67859.1"/>
    <property type="molecule type" value="Genomic_DNA"/>
</dbReference>
<dbReference type="Gene3D" id="3.40.50.300">
    <property type="entry name" value="P-loop containing nucleotide triphosphate hydrolases"/>
    <property type="match status" value="1"/>
</dbReference>
<dbReference type="InterPro" id="IPR027417">
    <property type="entry name" value="P-loop_NTPase"/>
</dbReference>
<dbReference type="RefSeq" id="WP_180569881.1">
    <property type="nucleotide sequence ID" value="NZ_JACCKB010000030.1"/>
</dbReference>
<dbReference type="AlphaFoldDB" id="A0A853I578"/>
<dbReference type="GO" id="GO:0005524">
    <property type="term" value="F:ATP binding"/>
    <property type="evidence" value="ECO:0007669"/>
    <property type="project" value="UniProtKB-KW"/>
</dbReference>
<dbReference type="GO" id="GO:0016787">
    <property type="term" value="F:hydrolase activity"/>
    <property type="evidence" value="ECO:0007669"/>
    <property type="project" value="UniProtKB-KW"/>
</dbReference>
<comment type="caution">
    <text evidence="10">The sequence shown here is derived from an EMBL/GenBank/DDBJ whole genome shotgun (WGS) entry which is preliminary data.</text>
</comment>
<dbReference type="PROSITE" id="PS51643">
    <property type="entry name" value="HD_CAS3"/>
    <property type="match status" value="1"/>
</dbReference>
<keyword evidence="11" id="KW-1185">Reference proteome</keyword>
<keyword evidence="7" id="KW-0067">ATP-binding</keyword>
<feature type="domain" description="HD Cas3-type" evidence="9">
    <location>
        <begin position="103"/>
        <end position="310"/>
    </location>
</feature>
<evidence type="ECO:0000256" key="8">
    <source>
        <dbReference type="ARBA" id="ARBA00023118"/>
    </source>
</evidence>
<keyword evidence="4" id="KW-0547">Nucleotide-binding</keyword>
<dbReference type="GO" id="GO:0051607">
    <property type="term" value="P:defense response to virus"/>
    <property type="evidence" value="ECO:0007669"/>
    <property type="project" value="UniProtKB-KW"/>
</dbReference>
<dbReference type="SUPFAM" id="SSF52540">
    <property type="entry name" value="P-loop containing nucleoside triphosphate hydrolases"/>
    <property type="match status" value="1"/>
</dbReference>
<evidence type="ECO:0000313" key="11">
    <source>
        <dbReference type="Proteomes" id="UP000569732"/>
    </source>
</evidence>
<dbReference type="Proteomes" id="UP000569732">
    <property type="component" value="Unassembled WGS sequence"/>
</dbReference>
<organism evidence="10 11">
    <name type="scientific">Spartinivicinus marinus</name>
    <dbReference type="NCBI Taxonomy" id="2994442"/>
    <lineage>
        <taxon>Bacteria</taxon>
        <taxon>Pseudomonadati</taxon>
        <taxon>Pseudomonadota</taxon>
        <taxon>Gammaproteobacteria</taxon>
        <taxon>Oceanospirillales</taxon>
        <taxon>Zooshikellaceae</taxon>
        <taxon>Spartinivicinus</taxon>
    </lineage>
</organism>
<evidence type="ECO:0000256" key="6">
    <source>
        <dbReference type="ARBA" id="ARBA00022806"/>
    </source>
</evidence>
<evidence type="ECO:0000259" key="9">
    <source>
        <dbReference type="PROSITE" id="PS51643"/>
    </source>
</evidence>
<evidence type="ECO:0000313" key="10">
    <source>
        <dbReference type="EMBL" id="NYZ67859.1"/>
    </source>
</evidence>
<sequence>MIVIFVSECEHKALKRTRKILNQYANQIGQRTWLTHMSEEGLQHIHSLLRQASSRHMAVACHRVLGRTRTALLWVVGSRKHFNADGIFAFSTTQQDVLNIPKQASPMQRLCAYLSELAGFFHDIGKDNAFFQEKLQAAIQGNQQRITDPVRHELLSTVLVKALVKKVCQVKTWPKNDESWVNALSNKQQLSAYFSQLVEDGGWLVDIDQSHESPLPLPIKTLQAPLLWAWLWLIVSHHRVPFGKYKDSQSNKIILTCKNHVNGSSSEQENDKDDLHNNLRPADTEQRFWEQDQQWLKGVAHCIQKIQHWLTNHQALLQDPQWQQTFLTTIIHYSRTGMMCADHAVSAKDNRGDNLESNSPLSLLANTAKGKETSPGALLGNHLFNVGKQASSMTRSLWQPNLSLPAIEKTDLPAPLRSQPCEPKHSVYAWQDSACNAVKSVNKAGENAGFIGLVQAGTGYGKTRGCARIMATISPELRYTVIIGLRSLTLQTGQVYRKELELASAQLTVLVGESFIKRLMKYEESCAQGSESLAAENEEGLMVDGDPDVHLLPQALSILLDKKIKQQKLLASPVVVCTADYLAAAADARRGSHLIAMLRLLSADLVIDEVDNFDETALVVLGKLVYLSGLAGRRVLLSSATLSPSIASAMFSAYRAGYLHYCHRLEITKPQVAVGWFSHLSTLCKTHWINDDDDHKALKKFNTIHAKHSQKLITHMDQQPAKRKVEWLKVPDNFTLPMLPNLLYQAAQTLHQRFAQTDPKTGKKLSIGLIRVSHVSSCWYLSSQLTDVNSGSGWEHQVVCYHARLPGLARMHTEKWLDQALHRKKPDALWDEPLIRQLLDNTEAEQVLIMVVATGVEEVGRDHDFDWGILEPSSTRSVVQCGGRILRHRDLLITESNIILLPTVIQYWLNPTGSVVYQNPGVETKKHYELSTKQAEALYPKSWQEKLDARYNLAIPSSSEAEITALEHQRQYDYLHTTSNARTCDQDLKKAEGYNLVDWCNDPLLAANDRHSKGNPFRQHRNKILYWCDNQDDWWQIIVKTSGKQQGNPVSANSAINLKMNVNENRLLLQQLFSSAQIEDEYQSLKSLLYQDNDDDYTRQMLLGFEFENNGQTLLQISYHFWLGATKKHNGWE</sequence>
<dbReference type="Pfam" id="PF22590">
    <property type="entry name" value="Cas3-like_C_2"/>
    <property type="match status" value="1"/>
</dbReference>
<evidence type="ECO:0000256" key="1">
    <source>
        <dbReference type="ARBA" id="ARBA00006847"/>
    </source>
</evidence>
<dbReference type="InterPro" id="IPR048823">
    <property type="entry name" value="Cas3_I-F_Cas2"/>
</dbReference>
<reference evidence="10 11" key="1">
    <citation type="submission" date="2020-07" db="EMBL/GenBank/DDBJ databases">
        <title>Endozoicomonas sp. nov., isolated from sediment.</title>
        <authorList>
            <person name="Gu T."/>
        </authorList>
    </citation>
    <scope>NUCLEOTIDE SEQUENCE [LARGE SCALE GENOMIC DNA]</scope>
    <source>
        <strain evidence="10 11">SM1973</strain>
    </source>
</reference>
<dbReference type="NCBIfam" id="TIGR02562">
    <property type="entry name" value="cas3_yersinia"/>
    <property type="match status" value="1"/>
</dbReference>
<dbReference type="GO" id="GO:0046872">
    <property type="term" value="F:metal ion binding"/>
    <property type="evidence" value="ECO:0007669"/>
    <property type="project" value="UniProtKB-KW"/>
</dbReference>